<evidence type="ECO:0000313" key="5">
    <source>
        <dbReference type="Proteomes" id="UP000198940"/>
    </source>
</evidence>
<evidence type="ECO:0000313" key="4">
    <source>
        <dbReference type="Proteomes" id="UP000184031"/>
    </source>
</evidence>
<dbReference type="OrthoDB" id="1364854at2"/>
<feature type="domain" description="HTH cro/C1-type" evidence="1">
    <location>
        <begin position="20"/>
        <end position="74"/>
    </location>
</feature>
<dbReference type="SUPFAM" id="SSF47413">
    <property type="entry name" value="lambda repressor-like DNA-binding domains"/>
    <property type="match status" value="1"/>
</dbReference>
<accession>A0A1M6XBP3</accession>
<dbReference type="PROSITE" id="PS50943">
    <property type="entry name" value="HTH_CROC1"/>
    <property type="match status" value="1"/>
</dbReference>
<dbReference type="RefSeq" id="WP_072880305.1">
    <property type="nucleotide sequence ID" value="NZ_FOKU01000004.1"/>
</dbReference>
<reference evidence="3 4" key="1">
    <citation type="submission" date="2016-11" db="EMBL/GenBank/DDBJ databases">
        <authorList>
            <person name="Varghese N."/>
            <person name="Submissions S."/>
        </authorList>
    </citation>
    <scope>NUCLEOTIDE SEQUENCE [LARGE SCALE GENOMIC DNA]</scope>
    <source>
        <strain evidence="3 4">CGMCC 1.12174</strain>
        <strain evidence="2 5">DSM 26351</strain>
    </source>
</reference>
<organism evidence="3 4">
    <name type="scientific">Flagellimonas taeanensis</name>
    <dbReference type="NCBI Taxonomy" id="1005926"/>
    <lineage>
        <taxon>Bacteria</taxon>
        <taxon>Pseudomonadati</taxon>
        <taxon>Bacteroidota</taxon>
        <taxon>Flavobacteriia</taxon>
        <taxon>Flavobacteriales</taxon>
        <taxon>Flavobacteriaceae</taxon>
        <taxon>Flagellimonas</taxon>
    </lineage>
</organism>
<dbReference type="EMBL" id="FOKU01000004">
    <property type="protein sequence ID" value="SFB96149.1"/>
    <property type="molecule type" value="Genomic_DNA"/>
</dbReference>
<dbReference type="Proteomes" id="UP000198940">
    <property type="component" value="Unassembled WGS sequence"/>
</dbReference>
<proteinExistence type="predicted"/>
<protein>
    <recommendedName>
        <fullName evidence="1">HTH cro/C1-type domain-containing protein</fullName>
    </recommendedName>
</protein>
<dbReference type="AlphaFoldDB" id="A0A1M6XBP3"/>
<dbReference type="CDD" id="cd00093">
    <property type="entry name" value="HTH_XRE"/>
    <property type="match status" value="1"/>
</dbReference>
<gene>
    <name evidence="2" type="ORF">SAMN04487891_10487</name>
    <name evidence="3" type="ORF">SAMN05216293_2515</name>
</gene>
<evidence type="ECO:0000313" key="3">
    <source>
        <dbReference type="EMBL" id="SHL03371.1"/>
    </source>
</evidence>
<dbReference type="STRING" id="1055723.SAMN05216293_2515"/>
<dbReference type="Gene3D" id="1.10.260.40">
    <property type="entry name" value="lambda repressor-like DNA-binding domains"/>
    <property type="match status" value="1"/>
</dbReference>
<dbReference type="SMART" id="SM00530">
    <property type="entry name" value="HTH_XRE"/>
    <property type="match status" value="1"/>
</dbReference>
<evidence type="ECO:0000313" key="2">
    <source>
        <dbReference type="EMBL" id="SFB96149.1"/>
    </source>
</evidence>
<sequence>MRKYSGVEIELINIQIGCLIRLARLKKGLSQLNLGHQIDSNSTLVGRIERAEGKTSWEKIFMLSKQLDVNFYDLFELKKKDVLLSIVDEAFQYENKLTQEKREFYNSLKIRIEETYSHFIKEQNSN</sequence>
<dbReference type="Proteomes" id="UP000184031">
    <property type="component" value="Unassembled WGS sequence"/>
</dbReference>
<dbReference type="EMBL" id="FRAT01000006">
    <property type="protein sequence ID" value="SHL03371.1"/>
    <property type="molecule type" value="Genomic_DNA"/>
</dbReference>
<name>A0A1M6XBP3_9FLAO</name>
<dbReference type="GO" id="GO:0003677">
    <property type="term" value="F:DNA binding"/>
    <property type="evidence" value="ECO:0007669"/>
    <property type="project" value="InterPro"/>
</dbReference>
<dbReference type="InterPro" id="IPR001387">
    <property type="entry name" value="Cro/C1-type_HTH"/>
</dbReference>
<keyword evidence="5" id="KW-1185">Reference proteome</keyword>
<comment type="caution">
    <text evidence="3">The sequence shown here is derived from an EMBL/GenBank/DDBJ whole genome shotgun (WGS) entry which is preliminary data.</text>
</comment>
<evidence type="ECO:0000259" key="1">
    <source>
        <dbReference type="PROSITE" id="PS50943"/>
    </source>
</evidence>
<dbReference type="InterPro" id="IPR010982">
    <property type="entry name" value="Lambda_DNA-bd_dom_sf"/>
</dbReference>